<dbReference type="Proteomes" id="UP000476176">
    <property type="component" value="Unassembled WGS sequence"/>
</dbReference>
<evidence type="ECO:0000313" key="11">
    <source>
        <dbReference type="Proteomes" id="UP000433483"/>
    </source>
</evidence>
<dbReference type="EMBL" id="QXGB01002382">
    <property type="protein sequence ID" value="KAE9178530.1"/>
    <property type="molecule type" value="Genomic_DNA"/>
</dbReference>
<reference evidence="10 11" key="1">
    <citation type="submission" date="2018-08" db="EMBL/GenBank/DDBJ databases">
        <title>Genomic investigation of the strawberry pathogen Phytophthora fragariae indicates pathogenicity is determined by transcriptional variation in three key races.</title>
        <authorList>
            <person name="Adams T.M."/>
            <person name="Armitage A.D."/>
            <person name="Sobczyk M.K."/>
            <person name="Bates H.J."/>
            <person name="Dunwell J.M."/>
            <person name="Nellist C.F."/>
            <person name="Harrison R.J."/>
        </authorList>
    </citation>
    <scope>NUCLEOTIDE SEQUENCE [LARGE SCALE GENOMIC DNA]</scope>
    <source>
        <strain evidence="9 12">A4</strain>
        <strain evidence="8 13">BC-1</strain>
        <strain evidence="7 17">BC-23</strain>
        <strain evidence="6 11">NOV-27</strain>
        <strain evidence="5 14">NOV-5</strain>
        <strain evidence="3 15">NOV-71</strain>
        <strain evidence="1 10">NOV-9</strain>
        <strain evidence="4 18">ONT-3</strain>
        <strain evidence="2 16">SCRP245</strain>
    </source>
</reference>
<dbReference type="Proteomes" id="UP000488956">
    <property type="component" value="Unassembled WGS sequence"/>
</dbReference>
<evidence type="ECO:0000313" key="16">
    <source>
        <dbReference type="Proteomes" id="UP000460718"/>
    </source>
</evidence>
<evidence type="ECO:0000313" key="13">
    <source>
        <dbReference type="Proteomes" id="UP000440367"/>
    </source>
</evidence>
<sequence>MVELTNVYFARDVVHNLNSYGLLDKRGFELRQQAGRRFVVAKEGGRVAFDVEMRHNVLAVRAAVGPRHELPSDVIMAALSQELTESAEVSGDSKARYWTFTSGWSISTTIRWSC</sequence>
<dbReference type="Proteomes" id="UP000433483">
    <property type="component" value="Unassembled WGS sequence"/>
</dbReference>
<dbReference type="Proteomes" id="UP000460718">
    <property type="component" value="Unassembled WGS sequence"/>
</dbReference>
<evidence type="ECO:0000313" key="18">
    <source>
        <dbReference type="Proteomes" id="UP000488956"/>
    </source>
</evidence>
<evidence type="ECO:0000313" key="3">
    <source>
        <dbReference type="EMBL" id="KAE9077294.1"/>
    </source>
</evidence>
<dbReference type="Proteomes" id="UP000440732">
    <property type="component" value="Unassembled WGS sequence"/>
</dbReference>
<accession>A0A6A3RTD0</accession>
<evidence type="ECO:0000313" key="12">
    <source>
        <dbReference type="Proteomes" id="UP000437068"/>
    </source>
</evidence>
<evidence type="ECO:0000313" key="1">
    <source>
        <dbReference type="EMBL" id="KAE8928728.1"/>
    </source>
</evidence>
<protein>
    <submittedName>
        <fullName evidence="5">Uncharacterized protein</fullName>
    </submittedName>
</protein>
<comment type="caution">
    <text evidence="5">The sequence shown here is derived from an EMBL/GenBank/DDBJ whole genome shotgun (WGS) entry which is preliminary data.</text>
</comment>
<evidence type="ECO:0000313" key="10">
    <source>
        <dbReference type="Proteomes" id="UP000429523"/>
    </source>
</evidence>
<dbReference type="EMBL" id="QXFX01002338">
    <property type="protein sequence ID" value="KAE9078035.1"/>
    <property type="molecule type" value="Genomic_DNA"/>
</dbReference>
<proteinExistence type="predicted"/>
<evidence type="ECO:0000313" key="5">
    <source>
        <dbReference type="EMBL" id="KAE9100002.1"/>
    </source>
</evidence>
<dbReference type="EMBL" id="QXGA01002310">
    <property type="protein sequence ID" value="KAE9100002.1"/>
    <property type="molecule type" value="Genomic_DNA"/>
</dbReference>
<evidence type="ECO:0000313" key="14">
    <source>
        <dbReference type="Proteomes" id="UP000440732"/>
    </source>
</evidence>
<evidence type="ECO:0000313" key="2">
    <source>
        <dbReference type="EMBL" id="KAE8984444.1"/>
    </source>
</evidence>
<keyword evidence="11" id="KW-1185">Reference proteome</keyword>
<evidence type="ECO:0000313" key="4">
    <source>
        <dbReference type="EMBL" id="KAE9078035.1"/>
    </source>
</evidence>
<evidence type="ECO:0000313" key="6">
    <source>
        <dbReference type="EMBL" id="KAE9178530.1"/>
    </source>
</evidence>
<evidence type="ECO:0000313" key="17">
    <source>
        <dbReference type="Proteomes" id="UP000476176"/>
    </source>
</evidence>
<evidence type="ECO:0000313" key="8">
    <source>
        <dbReference type="EMBL" id="KAE9194457.1"/>
    </source>
</evidence>
<dbReference type="EMBL" id="QXGE01000882">
    <property type="protein sequence ID" value="KAE9301784.1"/>
    <property type="molecule type" value="Genomic_DNA"/>
</dbReference>
<organism evidence="5 14">
    <name type="scientific">Phytophthora fragariae</name>
    <dbReference type="NCBI Taxonomy" id="53985"/>
    <lineage>
        <taxon>Eukaryota</taxon>
        <taxon>Sar</taxon>
        <taxon>Stramenopiles</taxon>
        <taxon>Oomycota</taxon>
        <taxon>Peronosporomycetes</taxon>
        <taxon>Peronosporales</taxon>
        <taxon>Peronosporaceae</taxon>
        <taxon>Phytophthora</taxon>
    </lineage>
</organism>
<evidence type="ECO:0000313" key="9">
    <source>
        <dbReference type="EMBL" id="KAE9301784.1"/>
    </source>
</evidence>
<dbReference type="EMBL" id="QXGF01001634">
    <property type="protein sequence ID" value="KAE8928728.1"/>
    <property type="molecule type" value="Genomic_DNA"/>
</dbReference>
<dbReference type="Proteomes" id="UP000440367">
    <property type="component" value="Unassembled WGS sequence"/>
</dbReference>
<dbReference type="EMBL" id="QXGD01002049">
    <property type="protein sequence ID" value="KAE9194457.1"/>
    <property type="molecule type" value="Genomic_DNA"/>
</dbReference>
<gene>
    <name evidence="9" type="ORF">PF001_g14297</name>
    <name evidence="8" type="ORF">PF002_g23596</name>
    <name evidence="7" type="ORF">PF004_g22737</name>
    <name evidence="6" type="ORF">PF005_g24044</name>
    <name evidence="5" type="ORF">PF006_g23005</name>
    <name evidence="3" type="ORF">PF007_g24298</name>
    <name evidence="1" type="ORF">PF009_g21138</name>
    <name evidence="4" type="ORF">PF010_g23279</name>
    <name evidence="2" type="ORF">PF011_g20779</name>
</gene>
<evidence type="ECO:0000313" key="15">
    <source>
        <dbReference type="Proteomes" id="UP000441208"/>
    </source>
</evidence>
<dbReference type="OrthoDB" id="123609at2759"/>
<evidence type="ECO:0000313" key="7">
    <source>
        <dbReference type="EMBL" id="KAE9187638.1"/>
    </source>
</evidence>
<dbReference type="Proteomes" id="UP000437068">
    <property type="component" value="Unassembled WGS sequence"/>
</dbReference>
<dbReference type="EMBL" id="QXGC01002325">
    <property type="protein sequence ID" value="KAE9187638.1"/>
    <property type="molecule type" value="Genomic_DNA"/>
</dbReference>
<dbReference type="EMBL" id="QXFZ01002421">
    <property type="protein sequence ID" value="KAE9077294.1"/>
    <property type="molecule type" value="Genomic_DNA"/>
</dbReference>
<dbReference type="AlphaFoldDB" id="A0A6A3RTD0"/>
<dbReference type="Proteomes" id="UP000441208">
    <property type="component" value="Unassembled WGS sequence"/>
</dbReference>
<name>A0A6A3RTD0_9STRA</name>
<dbReference type="EMBL" id="QXFW01001897">
    <property type="protein sequence ID" value="KAE8984444.1"/>
    <property type="molecule type" value="Genomic_DNA"/>
</dbReference>
<dbReference type="Proteomes" id="UP000429523">
    <property type="component" value="Unassembled WGS sequence"/>
</dbReference>